<feature type="compositionally biased region" description="Low complexity" evidence="1">
    <location>
        <begin position="428"/>
        <end position="439"/>
    </location>
</feature>
<evidence type="ECO:0008006" key="4">
    <source>
        <dbReference type="Google" id="ProtNLM"/>
    </source>
</evidence>
<comment type="caution">
    <text evidence="2">The sequence shown here is derived from an EMBL/GenBank/DDBJ whole genome shotgun (WGS) entry which is preliminary data.</text>
</comment>
<dbReference type="EMBL" id="BMNI01000001">
    <property type="protein sequence ID" value="GGO85573.1"/>
    <property type="molecule type" value="Genomic_DNA"/>
</dbReference>
<feature type="region of interest" description="Disordered" evidence="1">
    <location>
        <begin position="417"/>
        <end position="450"/>
    </location>
</feature>
<evidence type="ECO:0000256" key="1">
    <source>
        <dbReference type="SAM" id="MobiDB-lite"/>
    </source>
</evidence>
<accession>A0ABQ2N7J9</accession>
<reference evidence="3" key="1">
    <citation type="journal article" date="2019" name="Int. J. Syst. Evol. Microbiol.">
        <title>The Global Catalogue of Microorganisms (GCM) 10K type strain sequencing project: providing services to taxonomists for standard genome sequencing and annotation.</title>
        <authorList>
            <consortium name="The Broad Institute Genomics Platform"/>
            <consortium name="The Broad Institute Genome Sequencing Center for Infectious Disease"/>
            <person name="Wu L."/>
            <person name="Ma J."/>
        </authorList>
    </citation>
    <scope>NUCLEOTIDE SEQUENCE [LARGE SCALE GENOMIC DNA]</scope>
    <source>
        <strain evidence="3">CGMCC 4.7371</strain>
    </source>
</reference>
<evidence type="ECO:0000313" key="2">
    <source>
        <dbReference type="EMBL" id="GGO85573.1"/>
    </source>
</evidence>
<name>A0ABQ2N7J9_9ACTN</name>
<organism evidence="2 3">
    <name type="scientific">Nocardioides phosphati</name>
    <dbReference type="NCBI Taxonomy" id="1867775"/>
    <lineage>
        <taxon>Bacteria</taxon>
        <taxon>Bacillati</taxon>
        <taxon>Actinomycetota</taxon>
        <taxon>Actinomycetes</taxon>
        <taxon>Propionibacteriales</taxon>
        <taxon>Nocardioidaceae</taxon>
        <taxon>Nocardioides</taxon>
    </lineage>
</organism>
<dbReference type="Proteomes" id="UP000655410">
    <property type="component" value="Unassembled WGS sequence"/>
</dbReference>
<protein>
    <recommendedName>
        <fullName evidence="4">Flp pilus-assembly TadG-like N-terminal domain-containing protein</fullName>
    </recommendedName>
</protein>
<sequence>MIRRLRLLRAMRKSDDGAMLIFALIVVTTVALVTGALLTTSGAKFAATVQLRKVAGAGYAADAAAKVAISDLQYGSGLGTKPAGPDVSLPTDFISASRPSWVFDNNVDQTGCFGATGTADHPIPRTTVTLPGFYKDNQSGLTQTATVTCAPVVGTGVFDSGPANPIAGGAPNGGSGGGGAGRAVTILGSTTPALDLKVLGSGNSNQFAIHGDIAVQGQLAINNGNLYTNGAVVAGSCNSVASVIADSGKNCSSAAAVGDPHASRTPNAIPTDSNGNWRLGTWSGCTFQPGYYDDAVALTAATAGCAPAVFTPGTYYFDFHNNVQDPTRGQSTMSTTGGDVWKVNGSLVGGVSTGGPVPGSCVNPIDSPSANGVQFIFGGDSQMVPNGGSIEICASSNATQAPIAVFGLDGSTAERGKVSSGYATPASTPTMVPGTATTTKRSNGGSQVDDWTATPSGSLVAALGASGGAQATYSDGNANSANSPNPPTLTMGGFTLPAGTIPPGSNIQSATLKVKHDERVTGNGSSIAPSLKVTLGSSNQSFTTTSGITAGTASHADSLDLTALLADAVHSGSTFSNLSVAFSEAAKGNATANVDAVSLVITYFTPKLRGETSLAIPGNCVESLTCNVIDDGNGSNFKGEFVVQGVTYLPGAGLNLALGNQTGTVSLRWGLVAMYAHMDSRNSFPFAYPVVSIPNQGPAFGRANTAVDLKVFLCSGSGPCSTTGTPALTSRVMLTDPVDSVTGLLAPKPGERKVQVLSWSEQK</sequence>
<evidence type="ECO:0000313" key="3">
    <source>
        <dbReference type="Proteomes" id="UP000655410"/>
    </source>
</evidence>
<gene>
    <name evidence="2" type="ORF">GCM10011584_05850</name>
</gene>
<keyword evidence="3" id="KW-1185">Reference proteome</keyword>
<proteinExistence type="predicted"/>